<dbReference type="HOGENOM" id="CLU_3219478_0_0_4"/>
<accession>T5LEI7</accession>
<protein>
    <submittedName>
        <fullName evidence="2">Uncharacterized protein</fullName>
    </submittedName>
</protein>
<dbReference type="Proteomes" id="UP000003973">
    <property type="component" value="Unassembled WGS sequence"/>
</dbReference>
<keyword evidence="3" id="KW-1185">Reference proteome</keyword>
<dbReference type="EMBL" id="ACDP02000008">
    <property type="protein sequence ID" value="EQM95286.1"/>
    <property type="molecule type" value="Genomic_DNA"/>
</dbReference>
<proteinExistence type="predicted"/>
<comment type="caution">
    <text evidence="2">The sequence shown here is derived from an EMBL/GenBank/DDBJ whole genome shotgun (WGS) entry which is preliminary data.</text>
</comment>
<feature type="transmembrane region" description="Helical" evidence="1">
    <location>
        <begin position="6"/>
        <end position="27"/>
    </location>
</feature>
<gene>
    <name evidence="2" type="ORF">OFAG_02158</name>
</gene>
<keyword evidence="1" id="KW-1133">Transmembrane helix</keyword>
<keyword evidence="1" id="KW-0812">Transmembrane</keyword>
<evidence type="ECO:0000256" key="1">
    <source>
        <dbReference type="SAM" id="Phobius"/>
    </source>
</evidence>
<organism evidence="2 3">
    <name type="scientific">Oxalobacter paraformigenes</name>
    <dbReference type="NCBI Taxonomy" id="556268"/>
    <lineage>
        <taxon>Bacteria</taxon>
        <taxon>Pseudomonadati</taxon>
        <taxon>Pseudomonadota</taxon>
        <taxon>Betaproteobacteria</taxon>
        <taxon>Burkholderiales</taxon>
        <taxon>Oxalobacteraceae</taxon>
        <taxon>Oxalobacter</taxon>
    </lineage>
</organism>
<keyword evidence="1" id="KW-0472">Membrane</keyword>
<evidence type="ECO:0000313" key="2">
    <source>
        <dbReference type="EMBL" id="EQM95286.1"/>
    </source>
</evidence>
<evidence type="ECO:0000313" key="3">
    <source>
        <dbReference type="Proteomes" id="UP000003973"/>
    </source>
</evidence>
<reference evidence="2" key="1">
    <citation type="submission" date="2011-10" db="EMBL/GenBank/DDBJ databases">
        <title>The Genome Sequence of Oxalobacter formigenes HOxBLS.</title>
        <authorList>
            <consortium name="The Broad Institute Genome Sequencing Platform"/>
            <person name="Earl A."/>
            <person name="Ward D."/>
            <person name="Feldgarden M."/>
            <person name="Gevers D."/>
            <person name="Allison M.J."/>
            <person name="Humphrey S."/>
            <person name="Young S.K."/>
            <person name="Zeng Q."/>
            <person name="Gargeya S."/>
            <person name="Fitzgerald M."/>
            <person name="Haas B."/>
            <person name="Abouelleil A."/>
            <person name="Alvarado L."/>
            <person name="Arachchi H.M."/>
            <person name="Berlin A."/>
            <person name="Brown A."/>
            <person name="Chapman S.B."/>
            <person name="Chen Z."/>
            <person name="Dunbar C."/>
            <person name="Freedman E."/>
            <person name="Gearin G."/>
            <person name="Goldberg J."/>
            <person name="Griggs A."/>
            <person name="Gujja S."/>
            <person name="Heiman D."/>
            <person name="Howarth C."/>
            <person name="Larson L."/>
            <person name="Lui A."/>
            <person name="MacDonald P.J.P."/>
            <person name="Montmayeur A."/>
            <person name="Murphy C."/>
            <person name="Neiman D."/>
            <person name="Pearson M."/>
            <person name="Priest M."/>
            <person name="Roberts A."/>
            <person name="Saif S."/>
            <person name="Shea T."/>
            <person name="Shenoy N."/>
            <person name="Sisk P."/>
            <person name="Stolte C."/>
            <person name="Sykes S."/>
            <person name="Wortman J."/>
            <person name="Nusbaum C."/>
            <person name="Birren B."/>
        </authorList>
    </citation>
    <scope>NUCLEOTIDE SEQUENCE [LARGE SCALE GENOMIC DNA]</scope>
    <source>
        <strain evidence="2">HOxBLS</strain>
    </source>
</reference>
<dbReference type="RefSeq" id="WP_020994905.1">
    <property type="nucleotide sequence ID" value="NZ_CABMNL010000001.1"/>
</dbReference>
<name>T5LEI7_9BURK</name>
<sequence length="44" mass="5299">MPNDYYKSPWFLTLVAFIIWGCGYIMADDARIEKQQRIACQWKK</sequence>
<dbReference type="AlphaFoldDB" id="T5LEI7"/>